<sequence length="160" mass="17175">MKTGFVLCLCIGFVCLVAADEAEDVAKLIEETIRENAGSDALAEKILARVKILQDCAAEHKEEGIELLKKYTVPITKEGTQCAATKSGIADAAERDIAEHQCFREASKRFKESTPPTEKENATYEAMKVGLLSSKAGSIGSIFGRLMNSSSPRAFASSVA</sequence>
<dbReference type="VEuPathDB" id="VectorBase:RSAN_052572"/>
<name>A0A9D4QC12_RHISA</name>
<proteinExistence type="predicted"/>
<protein>
    <recommendedName>
        <fullName evidence="4">Secreted protein</fullName>
    </recommendedName>
</protein>
<gene>
    <name evidence="2" type="ORF">HPB52_002127</name>
</gene>
<dbReference type="AlphaFoldDB" id="A0A9D4QC12"/>
<feature type="chain" id="PRO_5038477392" description="Secreted protein" evidence="1">
    <location>
        <begin position="20"/>
        <end position="160"/>
    </location>
</feature>
<evidence type="ECO:0000313" key="2">
    <source>
        <dbReference type="EMBL" id="KAH7975496.1"/>
    </source>
</evidence>
<evidence type="ECO:0008006" key="4">
    <source>
        <dbReference type="Google" id="ProtNLM"/>
    </source>
</evidence>
<organism evidence="2 3">
    <name type="scientific">Rhipicephalus sanguineus</name>
    <name type="common">Brown dog tick</name>
    <name type="synonym">Ixodes sanguineus</name>
    <dbReference type="NCBI Taxonomy" id="34632"/>
    <lineage>
        <taxon>Eukaryota</taxon>
        <taxon>Metazoa</taxon>
        <taxon>Ecdysozoa</taxon>
        <taxon>Arthropoda</taxon>
        <taxon>Chelicerata</taxon>
        <taxon>Arachnida</taxon>
        <taxon>Acari</taxon>
        <taxon>Parasitiformes</taxon>
        <taxon>Ixodida</taxon>
        <taxon>Ixodoidea</taxon>
        <taxon>Ixodidae</taxon>
        <taxon>Rhipicephalinae</taxon>
        <taxon>Rhipicephalus</taxon>
        <taxon>Rhipicephalus</taxon>
    </lineage>
</organism>
<reference evidence="2" key="1">
    <citation type="journal article" date="2020" name="Cell">
        <title>Large-Scale Comparative Analyses of Tick Genomes Elucidate Their Genetic Diversity and Vector Capacities.</title>
        <authorList>
            <consortium name="Tick Genome and Microbiome Consortium (TIGMIC)"/>
            <person name="Jia N."/>
            <person name="Wang J."/>
            <person name="Shi W."/>
            <person name="Du L."/>
            <person name="Sun Y."/>
            <person name="Zhan W."/>
            <person name="Jiang J.F."/>
            <person name="Wang Q."/>
            <person name="Zhang B."/>
            <person name="Ji P."/>
            <person name="Bell-Sakyi L."/>
            <person name="Cui X.M."/>
            <person name="Yuan T.T."/>
            <person name="Jiang B.G."/>
            <person name="Yang W.F."/>
            <person name="Lam T.T."/>
            <person name="Chang Q.C."/>
            <person name="Ding S.J."/>
            <person name="Wang X.J."/>
            <person name="Zhu J.G."/>
            <person name="Ruan X.D."/>
            <person name="Zhao L."/>
            <person name="Wei J.T."/>
            <person name="Ye R.Z."/>
            <person name="Que T.C."/>
            <person name="Du C.H."/>
            <person name="Zhou Y.H."/>
            <person name="Cheng J.X."/>
            <person name="Dai P.F."/>
            <person name="Guo W.B."/>
            <person name="Han X.H."/>
            <person name="Huang E.J."/>
            <person name="Li L.F."/>
            <person name="Wei W."/>
            <person name="Gao Y.C."/>
            <person name="Liu J.Z."/>
            <person name="Shao H.Z."/>
            <person name="Wang X."/>
            <person name="Wang C.C."/>
            <person name="Yang T.C."/>
            <person name="Huo Q.B."/>
            <person name="Li W."/>
            <person name="Chen H.Y."/>
            <person name="Chen S.E."/>
            <person name="Zhou L.G."/>
            <person name="Ni X.B."/>
            <person name="Tian J.H."/>
            <person name="Sheng Y."/>
            <person name="Liu T."/>
            <person name="Pan Y.S."/>
            <person name="Xia L.Y."/>
            <person name="Li J."/>
            <person name="Zhao F."/>
            <person name="Cao W.C."/>
        </authorList>
    </citation>
    <scope>NUCLEOTIDE SEQUENCE</scope>
    <source>
        <strain evidence="2">Rsan-2018</strain>
    </source>
</reference>
<feature type="signal peptide" evidence="1">
    <location>
        <begin position="1"/>
        <end position="19"/>
    </location>
</feature>
<evidence type="ECO:0000256" key="1">
    <source>
        <dbReference type="SAM" id="SignalP"/>
    </source>
</evidence>
<accession>A0A9D4QC12</accession>
<keyword evidence="1" id="KW-0732">Signal</keyword>
<dbReference type="Proteomes" id="UP000821837">
    <property type="component" value="Chromosome 10"/>
</dbReference>
<reference evidence="2" key="2">
    <citation type="submission" date="2021-09" db="EMBL/GenBank/DDBJ databases">
        <authorList>
            <person name="Jia N."/>
            <person name="Wang J."/>
            <person name="Shi W."/>
            <person name="Du L."/>
            <person name="Sun Y."/>
            <person name="Zhan W."/>
            <person name="Jiang J."/>
            <person name="Wang Q."/>
            <person name="Zhang B."/>
            <person name="Ji P."/>
            <person name="Sakyi L.B."/>
            <person name="Cui X."/>
            <person name="Yuan T."/>
            <person name="Jiang B."/>
            <person name="Yang W."/>
            <person name="Lam T.T.-Y."/>
            <person name="Chang Q."/>
            <person name="Ding S."/>
            <person name="Wang X."/>
            <person name="Zhu J."/>
            <person name="Ruan X."/>
            <person name="Zhao L."/>
            <person name="Wei J."/>
            <person name="Que T."/>
            <person name="Du C."/>
            <person name="Cheng J."/>
            <person name="Dai P."/>
            <person name="Han X."/>
            <person name="Huang E."/>
            <person name="Gao Y."/>
            <person name="Liu J."/>
            <person name="Shao H."/>
            <person name="Ye R."/>
            <person name="Li L."/>
            <person name="Wei W."/>
            <person name="Wang X."/>
            <person name="Wang C."/>
            <person name="Huo Q."/>
            <person name="Li W."/>
            <person name="Guo W."/>
            <person name="Chen H."/>
            <person name="Chen S."/>
            <person name="Zhou L."/>
            <person name="Zhou L."/>
            <person name="Ni X."/>
            <person name="Tian J."/>
            <person name="Zhou Y."/>
            <person name="Sheng Y."/>
            <person name="Liu T."/>
            <person name="Pan Y."/>
            <person name="Xia L."/>
            <person name="Li J."/>
            <person name="Zhao F."/>
            <person name="Cao W."/>
        </authorList>
    </citation>
    <scope>NUCLEOTIDE SEQUENCE</scope>
    <source>
        <strain evidence="2">Rsan-2018</strain>
        <tissue evidence="2">Larvae</tissue>
    </source>
</reference>
<comment type="caution">
    <text evidence="2">The sequence shown here is derived from an EMBL/GenBank/DDBJ whole genome shotgun (WGS) entry which is preliminary data.</text>
</comment>
<dbReference type="EMBL" id="JABSTV010001246">
    <property type="protein sequence ID" value="KAH7975496.1"/>
    <property type="molecule type" value="Genomic_DNA"/>
</dbReference>
<evidence type="ECO:0000313" key="3">
    <source>
        <dbReference type="Proteomes" id="UP000821837"/>
    </source>
</evidence>
<keyword evidence="3" id="KW-1185">Reference proteome</keyword>